<keyword evidence="3" id="KW-0235">DNA replication</keyword>
<name>A0AAV8U887_9ROSI</name>
<feature type="region of interest" description="Disordered" evidence="5">
    <location>
        <begin position="453"/>
        <end position="500"/>
    </location>
</feature>
<gene>
    <name evidence="6" type="ORF">K2173_004622</name>
</gene>
<evidence type="ECO:0000313" key="7">
    <source>
        <dbReference type="Proteomes" id="UP001159364"/>
    </source>
</evidence>
<organism evidence="6 7">
    <name type="scientific">Erythroxylum novogranatense</name>
    <dbReference type="NCBI Taxonomy" id="1862640"/>
    <lineage>
        <taxon>Eukaryota</taxon>
        <taxon>Viridiplantae</taxon>
        <taxon>Streptophyta</taxon>
        <taxon>Embryophyta</taxon>
        <taxon>Tracheophyta</taxon>
        <taxon>Spermatophyta</taxon>
        <taxon>Magnoliopsida</taxon>
        <taxon>eudicotyledons</taxon>
        <taxon>Gunneridae</taxon>
        <taxon>Pentapetalae</taxon>
        <taxon>rosids</taxon>
        <taxon>fabids</taxon>
        <taxon>Malpighiales</taxon>
        <taxon>Erythroxylaceae</taxon>
        <taxon>Erythroxylum</taxon>
    </lineage>
</organism>
<feature type="compositionally biased region" description="Polar residues" evidence="5">
    <location>
        <begin position="210"/>
        <end position="231"/>
    </location>
</feature>
<feature type="compositionally biased region" description="Low complexity" evidence="5">
    <location>
        <begin position="474"/>
        <end position="492"/>
    </location>
</feature>
<dbReference type="GO" id="GO:0006297">
    <property type="term" value="P:nucleotide-excision repair, DNA gap filling"/>
    <property type="evidence" value="ECO:0007669"/>
    <property type="project" value="TreeGrafter"/>
</dbReference>
<evidence type="ECO:0000313" key="6">
    <source>
        <dbReference type="EMBL" id="KAJ8898638.1"/>
    </source>
</evidence>
<evidence type="ECO:0000256" key="1">
    <source>
        <dbReference type="ARBA" id="ARBA00004123"/>
    </source>
</evidence>
<comment type="caution">
    <text evidence="6">The sequence shown here is derived from an EMBL/GenBank/DDBJ whole genome shotgun (WGS) entry which is preliminary data.</text>
</comment>
<dbReference type="PANTHER" id="PTHR17598:SF13">
    <property type="entry name" value="DNA POLYMERASE DELTA SUBUNIT 3"/>
    <property type="match status" value="1"/>
</dbReference>
<dbReference type="GO" id="GO:0003887">
    <property type="term" value="F:DNA-directed DNA polymerase activity"/>
    <property type="evidence" value="ECO:0007669"/>
    <property type="project" value="TreeGrafter"/>
</dbReference>
<evidence type="ECO:0000256" key="4">
    <source>
        <dbReference type="ARBA" id="ARBA00023242"/>
    </source>
</evidence>
<evidence type="ECO:0000256" key="5">
    <source>
        <dbReference type="SAM" id="MobiDB-lite"/>
    </source>
</evidence>
<dbReference type="EMBL" id="JAIWQS010000008">
    <property type="protein sequence ID" value="KAJ8898638.1"/>
    <property type="molecule type" value="Genomic_DNA"/>
</dbReference>
<evidence type="ECO:0000256" key="2">
    <source>
        <dbReference type="ARBA" id="ARBA00017589"/>
    </source>
</evidence>
<dbReference type="Pfam" id="PF09507">
    <property type="entry name" value="CDC27"/>
    <property type="match status" value="1"/>
</dbReference>
<dbReference type="Gene3D" id="3.90.1030.20">
    <property type="entry name" value="DNA polymerase delta, p66 (Cdc27) subunit, wHTH domain"/>
    <property type="match status" value="1"/>
</dbReference>
<dbReference type="InterPro" id="IPR041913">
    <property type="entry name" value="POLD3_sf"/>
</dbReference>
<proteinExistence type="predicted"/>
<protein>
    <recommendedName>
        <fullName evidence="2">DNA polymerase delta subunit 3</fullName>
    </recommendedName>
</protein>
<dbReference type="GO" id="GO:0006271">
    <property type="term" value="P:DNA strand elongation involved in DNA replication"/>
    <property type="evidence" value="ECO:0007669"/>
    <property type="project" value="TreeGrafter"/>
</dbReference>
<dbReference type="AlphaFoldDB" id="A0AAV8U887"/>
<comment type="subcellular location">
    <subcellularLocation>
        <location evidence="1">Nucleus</location>
    </subcellularLocation>
</comment>
<dbReference type="GO" id="GO:1904161">
    <property type="term" value="P:DNA synthesis involved in UV-damage excision repair"/>
    <property type="evidence" value="ECO:0007669"/>
    <property type="project" value="TreeGrafter"/>
</dbReference>
<keyword evidence="4" id="KW-0539">Nucleus</keyword>
<accession>A0AAV8U887</accession>
<feature type="compositionally biased region" description="Basic and acidic residues" evidence="5">
    <location>
        <begin position="198"/>
        <end position="207"/>
    </location>
</feature>
<keyword evidence="7" id="KW-1185">Reference proteome</keyword>
<dbReference type="GO" id="GO:0043625">
    <property type="term" value="C:delta DNA polymerase complex"/>
    <property type="evidence" value="ECO:0007669"/>
    <property type="project" value="InterPro"/>
</dbReference>
<feature type="region of interest" description="Disordered" evidence="5">
    <location>
        <begin position="182"/>
        <end position="256"/>
    </location>
</feature>
<dbReference type="InterPro" id="IPR019038">
    <property type="entry name" value="POLD3"/>
</dbReference>
<reference evidence="6 7" key="1">
    <citation type="submission" date="2021-09" db="EMBL/GenBank/DDBJ databases">
        <title>Genomic insights and catalytic innovation underlie evolution of tropane alkaloids biosynthesis.</title>
        <authorList>
            <person name="Wang Y.-J."/>
            <person name="Tian T."/>
            <person name="Huang J.-P."/>
            <person name="Huang S.-X."/>
        </authorList>
    </citation>
    <scope>NUCLEOTIDE SEQUENCE [LARGE SCALE GENOMIC DNA]</scope>
    <source>
        <strain evidence="6">KIB-2018</strain>
        <tissue evidence="6">Leaf</tissue>
    </source>
</reference>
<dbReference type="Proteomes" id="UP001159364">
    <property type="component" value="Linkage Group LG08"/>
</dbReference>
<dbReference type="FunFam" id="3.90.1030.20:FF:000002">
    <property type="entry name" value="DNA polymerase delta subunit"/>
    <property type="match status" value="1"/>
</dbReference>
<dbReference type="PANTHER" id="PTHR17598">
    <property type="entry name" value="DNA POLYMERASE DELTA SUBUNIT 3"/>
    <property type="match status" value="1"/>
</dbReference>
<evidence type="ECO:0000256" key="3">
    <source>
        <dbReference type="ARBA" id="ARBA00022705"/>
    </source>
</evidence>
<sequence length="500" mass="54605">MEEIETLGIFEEIDALISDKLQTVSYKWLSRNFLVSSNAAKRLLQEFVETRGSGLEVVYTLSGWLKSSPTSYHVKLVSGPKLEGAKQEFDGNCSVQVYSVQTSIPKDPAALWNTEFVQTEELFKQPAAFDNCLRDNRFCGVINSFVKRNVETTPSSIATAQPKIVGLAGPSKNSYEHEIVAVPPPQQTIVKQPSSEALKPHTDKEKVPPLSTNTKRGPSDKSTSGNNSSLANLWAGASTKSKPDSEPANNNYNPKFAETKVDAKKIIADIGSDGENQDVKSMRAANGGCYRKRRMVLDYSDDEFENAVSLASPEISKKQIGETFISGKPNFDEPKGDDLKIKKDNLTVRASNQLVRQDSTSVSKGISSSTSSEKIRQCTTGDDVEENVSGNIASNSPKRRKVLKTRIDERGREVTEVVWEGKESEMKQAESNMAKDAETTMVKNAEINAVTNIVKNRPPATKKSPAVGSTTSTNAGGKAVNKGGNKNPKQGNILSFFKRV</sequence>